<dbReference type="EMBL" id="JAUEPT010000071">
    <property type="protein sequence ID" value="KAK0434500.1"/>
    <property type="molecule type" value="Genomic_DNA"/>
</dbReference>
<dbReference type="InterPro" id="IPR001810">
    <property type="entry name" value="F-box_dom"/>
</dbReference>
<feature type="coiled-coil region" evidence="1">
    <location>
        <begin position="60"/>
        <end position="94"/>
    </location>
</feature>
<dbReference type="Proteomes" id="UP001175226">
    <property type="component" value="Unassembled WGS sequence"/>
</dbReference>
<evidence type="ECO:0000256" key="1">
    <source>
        <dbReference type="SAM" id="Coils"/>
    </source>
</evidence>
<dbReference type="AlphaFoldDB" id="A0AA39J1P6"/>
<protein>
    <recommendedName>
        <fullName evidence="2">F-box domain-containing protein</fullName>
    </recommendedName>
</protein>
<name>A0AA39J1P6_9AGAR</name>
<reference evidence="3" key="1">
    <citation type="submission" date="2023-06" db="EMBL/GenBank/DDBJ databases">
        <authorList>
            <consortium name="Lawrence Berkeley National Laboratory"/>
            <person name="Ahrendt S."/>
            <person name="Sahu N."/>
            <person name="Indic B."/>
            <person name="Wong-Bajracharya J."/>
            <person name="Merenyi Z."/>
            <person name="Ke H.-M."/>
            <person name="Monk M."/>
            <person name="Kocsube S."/>
            <person name="Drula E."/>
            <person name="Lipzen A."/>
            <person name="Balint B."/>
            <person name="Henrissat B."/>
            <person name="Andreopoulos B."/>
            <person name="Martin F.M."/>
            <person name="Harder C.B."/>
            <person name="Rigling D."/>
            <person name="Ford K.L."/>
            <person name="Foster G.D."/>
            <person name="Pangilinan J."/>
            <person name="Papanicolaou A."/>
            <person name="Barry K."/>
            <person name="LaButti K."/>
            <person name="Viragh M."/>
            <person name="Koriabine M."/>
            <person name="Yan M."/>
            <person name="Riley R."/>
            <person name="Champramary S."/>
            <person name="Plett K.L."/>
            <person name="Tsai I.J."/>
            <person name="Slot J."/>
            <person name="Sipos G."/>
            <person name="Plett J."/>
            <person name="Nagy L.G."/>
            <person name="Grigoriev I.V."/>
        </authorList>
    </citation>
    <scope>NUCLEOTIDE SEQUENCE</scope>
    <source>
        <strain evidence="3">FPL87.14</strain>
    </source>
</reference>
<evidence type="ECO:0000313" key="3">
    <source>
        <dbReference type="EMBL" id="KAK0434500.1"/>
    </source>
</evidence>
<feature type="domain" description="F-box" evidence="2">
    <location>
        <begin position="112"/>
        <end position="160"/>
    </location>
</feature>
<dbReference type="SUPFAM" id="SSF81383">
    <property type="entry name" value="F-box domain"/>
    <property type="match status" value="1"/>
</dbReference>
<evidence type="ECO:0000259" key="2">
    <source>
        <dbReference type="Pfam" id="PF12937"/>
    </source>
</evidence>
<proteinExistence type="predicted"/>
<dbReference type="Gene3D" id="1.20.1280.50">
    <property type="match status" value="1"/>
</dbReference>
<dbReference type="InterPro" id="IPR036047">
    <property type="entry name" value="F-box-like_dom_sf"/>
</dbReference>
<organism evidence="3 4">
    <name type="scientific">Armillaria borealis</name>
    <dbReference type="NCBI Taxonomy" id="47425"/>
    <lineage>
        <taxon>Eukaryota</taxon>
        <taxon>Fungi</taxon>
        <taxon>Dikarya</taxon>
        <taxon>Basidiomycota</taxon>
        <taxon>Agaricomycotina</taxon>
        <taxon>Agaricomycetes</taxon>
        <taxon>Agaricomycetidae</taxon>
        <taxon>Agaricales</taxon>
        <taxon>Marasmiineae</taxon>
        <taxon>Physalacriaceae</taxon>
        <taxon>Armillaria</taxon>
    </lineage>
</organism>
<comment type="caution">
    <text evidence="3">The sequence shown here is derived from an EMBL/GenBank/DDBJ whole genome shotgun (WGS) entry which is preliminary data.</text>
</comment>
<evidence type="ECO:0000313" key="4">
    <source>
        <dbReference type="Proteomes" id="UP001175226"/>
    </source>
</evidence>
<sequence length="310" mass="35682">MSLIGVDDSYSWPCTILCHKCSRRLPSMKDPKISSSELFFKFRKLYSPSESDILAISSVRSQMAKEIDAYDAEIVQIQRNLEELNRDRDRLKSYADHYGALLAPVRRLSYDALLQIFEEACKQESDLCPSNVLFLLGLVCKRWRNITIDSPSLWSTIVIRLPTKTYFPLPRWRSIHEVVKLQLLRSGRMPLVLRFMSPKLVIVDDYTLDIITETLVTHRFRFREVRGPARAITRLPSGLLASLGSLIMEGYMEDSPYYVFDLPNLHTLTIRDGVPIGCFNLPQHVHTLNLEFRPGEVGAVVYNLSRMQNL</sequence>
<keyword evidence="1" id="KW-0175">Coiled coil</keyword>
<dbReference type="Pfam" id="PF12937">
    <property type="entry name" value="F-box-like"/>
    <property type="match status" value="1"/>
</dbReference>
<gene>
    <name evidence="3" type="ORF">EV421DRAFT_1840229</name>
</gene>
<accession>A0AA39J1P6</accession>
<keyword evidence="4" id="KW-1185">Reference proteome</keyword>